<name>A0A9P4JP83_9PLEO</name>
<feature type="region of interest" description="Disordered" evidence="1">
    <location>
        <begin position="638"/>
        <end position="709"/>
    </location>
</feature>
<evidence type="ECO:0000256" key="1">
    <source>
        <dbReference type="SAM" id="MobiDB-lite"/>
    </source>
</evidence>
<dbReference type="OrthoDB" id="2386201at2759"/>
<comment type="caution">
    <text evidence="2">The sequence shown here is derived from an EMBL/GenBank/DDBJ whole genome shotgun (WGS) entry which is preliminary data.</text>
</comment>
<feature type="compositionally biased region" description="Acidic residues" evidence="1">
    <location>
        <begin position="1512"/>
        <end position="1529"/>
    </location>
</feature>
<dbReference type="EMBL" id="ML994018">
    <property type="protein sequence ID" value="KAF2200532.1"/>
    <property type="molecule type" value="Genomic_DNA"/>
</dbReference>
<dbReference type="GO" id="GO:0031297">
    <property type="term" value="P:replication fork processing"/>
    <property type="evidence" value="ECO:0007669"/>
    <property type="project" value="InterPro"/>
</dbReference>
<proteinExistence type="predicted"/>
<feature type="region of interest" description="Disordered" evidence="1">
    <location>
        <begin position="406"/>
        <end position="471"/>
    </location>
</feature>
<dbReference type="GO" id="GO:0005634">
    <property type="term" value="C:nucleus"/>
    <property type="evidence" value="ECO:0007669"/>
    <property type="project" value="InterPro"/>
</dbReference>
<feature type="compositionally biased region" description="Polar residues" evidence="1">
    <location>
        <begin position="781"/>
        <end position="791"/>
    </location>
</feature>
<reference evidence="2" key="1">
    <citation type="journal article" date="2020" name="Stud. Mycol.">
        <title>101 Dothideomycetes genomes: a test case for predicting lifestyles and emergence of pathogens.</title>
        <authorList>
            <person name="Haridas S."/>
            <person name="Albert R."/>
            <person name="Binder M."/>
            <person name="Bloem J."/>
            <person name="Labutti K."/>
            <person name="Salamov A."/>
            <person name="Andreopoulos B."/>
            <person name="Baker S."/>
            <person name="Barry K."/>
            <person name="Bills G."/>
            <person name="Bluhm B."/>
            <person name="Cannon C."/>
            <person name="Castanera R."/>
            <person name="Culley D."/>
            <person name="Daum C."/>
            <person name="Ezra D."/>
            <person name="Gonzalez J."/>
            <person name="Henrissat B."/>
            <person name="Kuo A."/>
            <person name="Liang C."/>
            <person name="Lipzen A."/>
            <person name="Lutzoni F."/>
            <person name="Magnuson J."/>
            <person name="Mondo S."/>
            <person name="Nolan M."/>
            <person name="Ohm R."/>
            <person name="Pangilinan J."/>
            <person name="Park H.-J."/>
            <person name="Ramirez L."/>
            <person name="Alfaro M."/>
            <person name="Sun H."/>
            <person name="Tritt A."/>
            <person name="Yoshinaga Y."/>
            <person name="Zwiers L.-H."/>
            <person name="Turgeon B."/>
            <person name="Goodwin S."/>
            <person name="Spatafora J."/>
            <person name="Crous P."/>
            <person name="Grigoriev I."/>
        </authorList>
    </citation>
    <scope>NUCLEOTIDE SEQUENCE</scope>
    <source>
        <strain evidence="2">ATCC 74209</strain>
    </source>
</reference>
<dbReference type="GO" id="GO:0035361">
    <property type="term" value="C:Cul8-RING ubiquitin ligase complex"/>
    <property type="evidence" value="ECO:0007669"/>
    <property type="project" value="TreeGrafter"/>
</dbReference>
<feature type="compositionally biased region" description="Basic residues" evidence="1">
    <location>
        <begin position="794"/>
        <end position="803"/>
    </location>
</feature>
<organism evidence="2 3">
    <name type="scientific">Delitschia confertaspora ATCC 74209</name>
    <dbReference type="NCBI Taxonomy" id="1513339"/>
    <lineage>
        <taxon>Eukaryota</taxon>
        <taxon>Fungi</taxon>
        <taxon>Dikarya</taxon>
        <taxon>Ascomycota</taxon>
        <taxon>Pezizomycotina</taxon>
        <taxon>Dothideomycetes</taxon>
        <taxon>Pleosporomycetidae</taxon>
        <taxon>Pleosporales</taxon>
        <taxon>Delitschiaceae</taxon>
        <taxon>Delitschia</taxon>
    </lineage>
</organism>
<feature type="compositionally biased region" description="Polar residues" evidence="1">
    <location>
        <begin position="309"/>
        <end position="327"/>
    </location>
</feature>
<feature type="region of interest" description="Disordered" evidence="1">
    <location>
        <begin position="168"/>
        <end position="256"/>
    </location>
</feature>
<dbReference type="Proteomes" id="UP000799536">
    <property type="component" value="Unassembled WGS sequence"/>
</dbReference>
<protein>
    <recommendedName>
        <fullName evidence="4">Mus7/MMS22 family-domain-containing protein</fullName>
    </recommendedName>
</protein>
<feature type="region of interest" description="Disordered" evidence="1">
    <location>
        <begin position="532"/>
        <end position="569"/>
    </location>
</feature>
<feature type="compositionally biased region" description="Basic and acidic residues" evidence="1">
    <location>
        <begin position="455"/>
        <end position="469"/>
    </location>
</feature>
<keyword evidence="3" id="KW-1185">Reference proteome</keyword>
<evidence type="ECO:0008006" key="4">
    <source>
        <dbReference type="Google" id="ProtNLM"/>
    </source>
</evidence>
<feature type="region of interest" description="Disordered" evidence="1">
    <location>
        <begin position="1501"/>
        <end position="1547"/>
    </location>
</feature>
<gene>
    <name evidence="2" type="ORF">GQ43DRAFT_70557</name>
</gene>
<sequence>MSLACTELLQNDPKLFPPLGHVSPPPISPTQSSSGRDSPFPSLNFTVEPKQSPAAKENVSIPSILDLPPISNLHTGRESVRLELSTRGGPCFPSAAPKVRSPVIQKELEFLDQNNLGEQSTQHIVGRSLRARNFRQLHPFLFDDAQHRRAFTEHGLKPIRIWPVSPKKTVAENEETQEKDFDPYSSDSSMQLFSQSPPVSSESQPGKRAKKPTTPGTSRLTLPSSGHLSHRQSGPKRPKLGHPPTPVSGSVNHHDINKVRVVIPSLSRNEQLPRTSVIYDVPVSPPYSSSPLSRPQKARPLNLLKNAASITLQDSPATTPTVDTGNHGSLDAGSDSDCTPRPPSGRKLRRPSRISPLVRSLSPVPTHSATSSDESDSEQIQQVKRRIKGVLPASWLRLDRQAQERRKKTFKDLSPPQPIRGVAQKVVRRGPRARSRSPGSPRSSDFIVISDDSDNDSRLHVEQNQDHNEGSAQLEARIPAFGAQEDSDTDLGGMENDRLHLFSLGGGNRKINKRRKRQSRVTDNFVHVAKKSTTDAGHRTSISSSRAATSIRKKADGQAAKRHQKLKKPVPRLSIIDSTEITSAHVKTVPQFIRLAMRQARRRPDKGRQSPRNKAVRLQTTVDTDDANASLQKWRAGSLLPAADSRGPKGELERRRPLTDYMNGQRRKHTTSSEDSNRIAVNQASRPRPQATESSRPKKTPRWSTAHNPPAYRTVQLEGLESDYNSNHRTLAFEKELSRVDHQFALQMAGSRSLRSLQLAKFLADEDAVPMPAPAMRAAESVSNESATNSLIRAPRRPRKRPARRIDSGLREYRQPSEPIVHDVLPRLSCELPQTDEGLILQGLGPFGTRYPTTFDILPLEIGTFFHSTTFISSGVLERCLNVGQKDLDAPSGFYHVTHDEVIERFGPWNDEVFSRITNWVQTVRRQLEPEELGDYHAEIREKTQKGLLNLSMVLRSLNTYVSTNLSFLDSIDRCGFSVRMKQLVETLFDSVTKAIGLLDPGKAPSQWNQQGTSALAHLMILAVQASRIADSPVVDAGTRGAWKTLTNTILRVVVKSHLRRYMPELRTFLEDNKSHRKREEGIQSPVVESLVVCMLVSQAYSKEKESFWDIVSDELSPQADTAIHISTFETIWSSIFILLPFAEFDSGGLLKVGRRFDLNNDNWNPIKLILNRLFTLYPETSKASTPSLNEYVRATLIRCHTLIKCWGWKRCDAALGIIFSFFARNGLKQLQHEESRGSPRFLENLGRDHSLEVEPEDSAFHIFLKCLALGLQGMRGLYPERKLRSVVWRYIPNHGRNYPKEESMNQEDLDALRNHHDILSTLYWASPPSCRPRLDAVKGLVQHQLSHREACRLSVRTWALLSKFQMSTDEPYSSAKPFALWHKEIVQQTLGQYRLAKTEAEAHFKAMQAEGWENISSGLLHQMIKENQHQVIATLQDSIVGMKKAIMHSKRPEVAKNFLIDSGMMQLLELYEMDDPRLTVIIRETLKVVKQYAILDVQSMAKGDSQQSNEESQDYGEWPDFDDLEDIDLGNPKDPTREKALEPKPDSTSLDFIRIPLWHLLSNAFGAERPPDDNLLMECVDAWVLLAIDQVSMKQRSWDHYIESYSPESWYQLRDTHQTRKFAAYFMSTIIESDSTAYQTHEEEFLTAWLLSLVERESMLKFQHRFTNAVVNNNSGHPLFHNLPFEQDSHGRISISPDTLCVRRLGLISSILANMREAVLASKSKESDRGVTKAKYAMMLRKFMNAMKKHYHELQQGASTVTGAYVEFVQMIVQFLNQHTSDICPVDTFFTDPKYFPLPTTDPLYVVGRLGGFASKLREPECAKELSFFLQNVARHAAVDNQQSYLVHQLCSALSGYESEASPDRPALRSVLFEQIFPAFIDVVFESTVGLVLSEPILEALKYILPFMYFDVSITDAKNVRSAVKGITAIMYTFVKNMEDIVIDPCLLAKPHILRGLRLVLEVVAEVMPFPSYLHERTGRAKSTAIFKKYFKQVVVLLAEVIHGLVPHEIPSFEGKAKPSSDLQKFTTQELRRTIGTEWDENGSVVYYRQGRERREVVVNVDTVEEERDRLAGVLGEVHRVLTGGNGDGYGGPGWAGREREGVMADVLV</sequence>
<feature type="compositionally biased region" description="Low complexity" evidence="1">
    <location>
        <begin position="185"/>
        <end position="204"/>
    </location>
</feature>
<evidence type="ECO:0000313" key="3">
    <source>
        <dbReference type="Proteomes" id="UP000799536"/>
    </source>
</evidence>
<dbReference type="PANTHER" id="PTHR28122">
    <property type="entry name" value="E3 UBIQUITIN-PROTEIN LIGASE SUBSTRATE RECEPTOR MMS22"/>
    <property type="match status" value="1"/>
</dbReference>
<feature type="region of interest" description="Disordered" evidence="1">
    <location>
        <begin position="779"/>
        <end position="803"/>
    </location>
</feature>
<accession>A0A9P4JP83</accession>
<feature type="compositionally biased region" description="Polar residues" evidence="1">
    <location>
        <begin position="214"/>
        <end position="227"/>
    </location>
</feature>
<feature type="region of interest" description="Disordered" evidence="1">
    <location>
        <begin position="309"/>
        <end position="382"/>
    </location>
</feature>
<feature type="compositionally biased region" description="Basic residues" evidence="1">
    <location>
        <begin position="599"/>
        <end position="615"/>
    </location>
</feature>
<dbReference type="Pfam" id="PF09462">
    <property type="entry name" value="Mus7"/>
    <property type="match status" value="1"/>
</dbReference>
<feature type="compositionally biased region" description="Basic and acidic residues" evidence="1">
    <location>
        <begin position="1535"/>
        <end position="1546"/>
    </location>
</feature>
<feature type="compositionally biased region" description="Low complexity" evidence="1">
    <location>
        <begin position="436"/>
        <end position="450"/>
    </location>
</feature>
<dbReference type="InterPro" id="IPR019021">
    <property type="entry name" value="Mms22"/>
</dbReference>
<feature type="compositionally biased region" description="Basic residues" evidence="1">
    <location>
        <begin position="560"/>
        <end position="569"/>
    </location>
</feature>
<dbReference type="GO" id="GO:0000724">
    <property type="term" value="P:double-strand break repair via homologous recombination"/>
    <property type="evidence" value="ECO:0007669"/>
    <property type="project" value="TreeGrafter"/>
</dbReference>
<feature type="compositionally biased region" description="Basic residues" evidence="1">
    <location>
        <begin position="228"/>
        <end position="240"/>
    </location>
</feature>
<feature type="compositionally biased region" description="Basic residues" evidence="1">
    <location>
        <begin position="426"/>
        <end position="435"/>
    </location>
</feature>
<feature type="region of interest" description="Disordered" evidence="1">
    <location>
        <begin position="599"/>
        <end position="624"/>
    </location>
</feature>
<feature type="compositionally biased region" description="Basic and acidic residues" evidence="1">
    <location>
        <begin position="646"/>
        <end position="658"/>
    </location>
</feature>
<feature type="region of interest" description="Disordered" evidence="1">
    <location>
        <begin position="14"/>
        <end position="44"/>
    </location>
</feature>
<evidence type="ECO:0000313" key="2">
    <source>
        <dbReference type="EMBL" id="KAF2200532.1"/>
    </source>
</evidence>
<dbReference type="PANTHER" id="PTHR28122:SF1">
    <property type="entry name" value="E3 UBIQUITIN-PROTEIN LIGASE SUBSTRATE RECEPTOR MMS22"/>
    <property type="match status" value="1"/>
</dbReference>
<feature type="compositionally biased region" description="Low complexity" evidence="1">
    <location>
        <begin position="539"/>
        <end position="550"/>
    </location>
</feature>